<proteinExistence type="predicted"/>
<protein>
    <submittedName>
        <fullName evidence="2">Uncharacterized protein</fullName>
    </submittedName>
</protein>
<organism evidence="2">
    <name type="scientific">uncultured Armatimonadetes bacterium</name>
    <dbReference type="NCBI Taxonomy" id="157466"/>
    <lineage>
        <taxon>Bacteria</taxon>
        <taxon>Bacillati</taxon>
        <taxon>Armatimonadota</taxon>
        <taxon>environmental samples</taxon>
    </lineage>
</organism>
<name>A0A6J4K632_9BACT</name>
<dbReference type="EMBL" id="CADCTO010000676">
    <property type="protein sequence ID" value="CAA9296495.1"/>
    <property type="molecule type" value="Genomic_DNA"/>
</dbReference>
<evidence type="ECO:0000256" key="1">
    <source>
        <dbReference type="SAM" id="MobiDB-lite"/>
    </source>
</evidence>
<evidence type="ECO:0000313" key="2">
    <source>
        <dbReference type="EMBL" id="CAA9296495.1"/>
    </source>
</evidence>
<accession>A0A6J4K632</accession>
<feature type="compositionally biased region" description="Pro residues" evidence="1">
    <location>
        <begin position="172"/>
        <end position="182"/>
    </location>
</feature>
<dbReference type="AlphaFoldDB" id="A0A6J4K632"/>
<sequence>MGQNDENAVEVRRLRRLLKEIGDLAQSASLTGSLSKGAPAAVRRYNQVVTRLEALGVASGGLFQPLGEESTFDELGVESTLLASYLEEEAPAGPFAGHQTVNGPLFDSLHVGNLGSLEGLKDIGRIIREQMEMNQALRQRESAAGEAAAGGPPPSPPEPHHAGAEPGAPEAVPEPMPDLRPV</sequence>
<feature type="region of interest" description="Disordered" evidence="1">
    <location>
        <begin position="135"/>
        <end position="182"/>
    </location>
</feature>
<gene>
    <name evidence="2" type="ORF">AVDCRST_MAG63-4829</name>
</gene>
<reference evidence="2" key="1">
    <citation type="submission" date="2020-02" db="EMBL/GenBank/DDBJ databases">
        <authorList>
            <person name="Meier V. D."/>
        </authorList>
    </citation>
    <scope>NUCLEOTIDE SEQUENCE</scope>
    <source>
        <strain evidence="2">AVDCRST_MAG63</strain>
    </source>
</reference>